<dbReference type="GO" id="GO:0016747">
    <property type="term" value="F:acyltransferase activity, transferring groups other than amino-acyl groups"/>
    <property type="evidence" value="ECO:0007669"/>
    <property type="project" value="InterPro"/>
</dbReference>
<sequence length="145" mass="15948">MKFNIEESPGAEVRAMIDRGLDAFNDTKAGPPDARDLWVMARGAGGSVQGGLKGRTYYGWLFIDWLWVSPACRGTGIGAGLLAAAEKEALRRGCIGAYVDTFNFQAPEFYVRQGYEEFGRIDDFPPGHACVWLKKRLKTPETPAS</sequence>
<proteinExistence type="predicted"/>
<name>A0A2W5R4Q9_ANCNO</name>
<evidence type="ECO:0000259" key="1">
    <source>
        <dbReference type="PROSITE" id="PS51186"/>
    </source>
</evidence>
<reference evidence="2 3" key="1">
    <citation type="submission" date="2017-08" db="EMBL/GenBank/DDBJ databases">
        <title>Infants hospitalized years apart are colonized by the same room-sourced microbial strains.</title>
        <authorList>
            <person name="Brooks B."/>
            <person name="Olm M.R."/>
            <person name="Firek B.A."/>
            <person name="Baker R."/>
            <person name="Thomas B.C."/>
            <person name="Morowitz M.J."/>
            <person name="Banfield J.F."/>
        </authorList>
    </citation>
    <scope>NUCLEOTIDE SEQUENCE [LARGE SCALE GENOMIC DNA]</scope>
    <source>
        <strain evidence="2">S2_005_001_R2_27</strain>
    </source>
</reference>
<dbReference type="AlphaFoldDB" id="A0A2W5R4Q9"/>
<dbReference type="Pfam" id="PF00583">
    <property type="entry name" value="Acetyltransf_1"/>
    <property type="match status" value="1"/>
</dbReference>
<evidence type="ECO:0000313" key="2">
    <source>
        <dbReference type="EMBL" id="PZQ84596.1"/>
    </source>
</evidence>
<dbReference type="InterPro" id="IPR016181">
    <property type="entry name" value="Acyl_CoA_acyltransferase"/>
</dbReference>
<dbReference type="SUPFAM" id="SSF55729">
    <property type="entry name" value="Acyl-CoA N-acyltransferases (Nat)"/>
    <property type="match status" value="1"/>
</dbReference>
<dbReference type="Gene3D" id="3.40.630.30">
    <property type="match status" value="1"/>
</dbReference>
<accession>A0A2W5R4Q9</accession>
<dbReference type="PROSITE" id="PS51186">
    <property type="entry name" value="GNAT"/>
    <property type="match status" value="1"/>
</dbReference>
<evidence type="ECO:0000313" key="3">
    <source>
        <dbReference type="Proteomes" id="UP000248887"/>
    </source>
</evidence>
<dbReference type="EMBL" id="QFQD01000008">
    <property type="protein sequence ID" value="PZQ84596.1"/>
    <property type="molecule type" value="Genomic_DNA"/>
</dbReference>
<organism evidence="2 3">
    <name type="scientific">Ancylobacter novellus</name>
    <name type="common">Thiobacillus novellus</name>
    <dbReference type="NCBI Taxonomy" id="921"/>
    <lineage>
        <taxon>Bacteria</taxon>
        <taxon>Pseudomonadati</taxon>
        <taxon>Pseudomonadota</taxon>
        <taxon>Alphaproteobacteria</taxon>
        <taxon>Hyphomicrobiales</taxon>
        <taxon>Xanthobacteraceae</taxon>
        <taxon>Ancylobacter</taxon>
    </lineage>
</organism>
<gene>
    <name evidence="2" type="ORF">DI549_04345</name>
</gene>
<dbReference type="InterPro" id="IPR000182">
    <property type="entry name" value="GNAT_dom"/>
</dbReference>
<keyword evidence="2" id="KW-0808">Transferase</keyword>
<dbReference type="Proteomes" id="UP000248887">
    <property type="component" value="Unassembled WGS sequence"/>
</dbReference>
<dbReference type="CDD" id="cd04301">
    <property type="entry name" value="NAT_SF"/>
    <property type="match status" value="1"/>
</dbReference>
<comment type="caution">
    <text evidence="2">The sequence shown here is derived from an EMBL/GenBank/DDBJ whole genome shotgun (WGS) entry which is preliminary data.</text>
</comment>
<protein>
    <submittedName>
        <fullName evidence="2">GNAT family N-acetyltransferase</fullName>
    </submittedName>
</protein>
<feature type="domain" description="N-acetyltransferase" evidence="1">
    <location>
        <begin position="1"/>
        <end position="138"/>
    </location>
</feature>